<keyword evidence="2" id="KW-1185">Reference proteome</keyword>
<dbReference type="EMBL" id="LPWD01000423">
    <property type="protein sequence ID" value="ODS01857.1"/>
    <property type="molecule type" value="Genomic_DNA"/>
</dbReference>
<evidence type="ECO:0000313" key="2">
    <source>
        <dbReference type="Proteomes" id="UP000095042"/>
    </source>
</evidence>
<protein>
    <submittedName>
        <fullName evidence="1">Uncharacterized protein</fullName>
    </submittedName>
</protein>
<accession>A0A1E3W9T6</accession>
<name>A0A1E3W9T6_9HYPH</name>
<reference evidence="1 2" key="1">
    <citation type="journal article" date="2016" name="Environ. Microbiol.">
        <title>New Methyloceanibacter diversity from North Sea sediments includes methanotroph containing solely the soluble methane monooxygenase.</title>
        <authorList>
            <person name="Vekeman B."/>
            <person name="Kerckhof F.M."/>
            <person name="Cremers G."/>
            <person name="de Vos P."/>
            <person name="Vandamme P."/>
            <person name="Boon N."/>
            <person name="Op den Camp H.J."/>
            <person name="Heylen K."/>
        </authorList>
    </citation>
    <scope>NUCLEOTIDE SEQUENCE [LARGE SCALE GENOMIC DNA]</scope>
    <source>
        <strain evidence="1 2">R-67177</strain>
    </source>
</reference>
<dbReference type="Proteomes" id="UP000095042">
    <property type="component" value="Unassembled WGS sequence"/>
</dbReference>
<gene>
    <name evidence="1" type="ORF">AUC71_02885</name>
</gene>
<organism evidence="1 2">
    <name type="scientific">Methyloceanibacter marginalis</name>
    <dbReference type="NCBI Taxonomy" id="1774971"/>
    <lineage>
        <taxon>Bacteria</taxon>
        <taxon>Pseudomonadati</taxon>
        <taxon>Pseudomonadota</taxon>
        <taxon>Alphaproteobacteria</taxon>
        <taxon>Hyphomicrobiales</taxon>
        <taxon>Hyphomicrobiaceae</taxon>
        <taxon>Methyloceanibacter</taxon>
    </lineage>
</organism>
<comment type="caution">
    <text evidence="1">The sequence shown here is derived from an EMBL/GenBank/DDBJ whole genome shotgun (WGS) entry which is preliminary data.</text>
</comment>
<dbReference type="AlphaFoldDB" id="A0A1E3W9T6"/>
<evidence type="ECO:0000313" key="1">
    <source>
        <dbReference type="EMBL" id="ODS01857.1"/>
    </source>
</evidence>
<proteinExistence type="predicted"/>
<sequence>MGRLYERIGRGRNIGIALMDRSEKLPAVILEIVEAQKTRDPRQTVRAFGAFGRSSLDGRQTCA</sequence>